<dbReference type="NCBIfam" id="TIGR00706">
    <property type="entry name" value="SppA_dom"/>
    <property type="match status" value="1"/>
</dbReference>
<dbReference type="PANTHER" id="PTHR42987:SF7">
    <property type="entry name" value="SIGNAL PEPTIDE PEPTIDASE SPPA-RELATED"/>
    <property type="match status" value="1"/>
</dbReference>
<feature type="region of interest" description="Disordered" evidence="5">
    <location>
        <begin position="1"/>
        <end position="30"/>
    </location>
</feature>
<dbReference type="EMBL" id="CP036269">
    <property type="protein sequence ID" value="QDT40955.1"/>
    <property type="molecule type" value="Genomic_DNA"/>
</dbReference>
<evidence type="ECO:0000313" key="9">
    <source>
        <dbReference type="Proteomes" id="UP000317171"/>
    </source>
</evidence>
<dbReference type="Proteomes" id="UP000317171">
    <property type="component" value="Chromosome"/>
</dbReference>
<dbReference type="InterPro" id="IPR004635">
    <property type="entry name" value="Pept_S49_SppA"/>
</dbReference>
<dbReference type="GO" id="GO:0006508">
    <property type="term" value="P:proteolysis"/>
    <property type="evidence" value="ECO:0007669"/>
    <property type="project" value="UniProtKB-KW"/>
</dbReference>
<dbReference type="InterPro" id="IPR029045">
    <property type="entry name" value="ClpP/crotonase-like_dom_sf"/>
</dbReference>
<dbReference type="InterPro" id="IPR002142">
    <property type="entry name" value="Peptidase_S49"/>
</dbReference>
<feature type="transmembrane region" description="Helical" evidence="6">
    <location>
        <begin position="35"/>
        <end position="58"/>
    </location>
</feature>
<gene>
    <name evidence="8" type="primary">sppA_1</name>
    <name evidence="8" type="ORF">Pan241w_10140</name>
</gene>
<dbReference type="EC" id="3.4.21.-" evidence="8"/>
<evidence type="ECO:0000256" key="1">
    <source>
        <dbReference type="ARBA" id="ARBA00008683"/>
    </source>
</evidence>
<evidence type="ECO:0000256" key="3">
    <source>
        <dbReference type="ARBA" id="ARBA00022801"/>
    </source>
</evidence>
<evidence type="ECO:0000259" key="7">
    <source>
        <dbReference type="Pfam" id="PF01343"/>
    </source>
</evidence>
<dbReference type="Gene3D" id="6.20.330.10">
    <property type="match status" value="1"/>
</dbReference>
<dbReference type="OrthoDB" id="9764363at2"/>
<reference evidence="8 9" key="1">
    <citation type="submission" date="2019-02" db="EMBL/GenBank/DDBJ databases">
        <title>Deep-cultivation of Planctomycetes and their phenomic and genomic characterization uncovers novel biology.</title>
        <authorList>
            <person name="Wiegand S."/>
            <person name="Jogler M."/>
            <person name="Boedeker C."/>
            <person name="Pinto D."/>
            <person name="Vollmers J."/>
            <person name="Rivas-Marin E."/>
            <person name="Kohn T."/>
            <person name="Peeters S.H."/>
            <person name="Heuer A."/>
            <person name="Rast P."/>
            <person name="Oberbeckmann S."/>
            <person name="Bunk B."/>
            <person name="Jeske O."/>
            <person name="Meyerdierks A."/>
            <person name="Storesund J.E."/>
            <person name="Kallscheuer N."/>
            <person name="Luecker S."/>
            <person name="Lage O.M."/>
            <person name="Pohl T."/>
            <person name="Merkel B.J."/>
            <person name="Hornburger P."/>
            <person name="Mueller R.-W."/>
            <person name="Bruemmer F."/>
            <person name="Labrenz M."/>
            <person name="Spormann A.M."/>
            <person name="Op den Camp H."/>
            <person name="Overmann J."/>
            <person name="Amann R."/>
            <person name="Jetten M.S.M."/>
            <person name="Mascher T."/>
            <person name="Medema M.H."/>
            <person name="Devos D.P."/>
            <person name="Kaster A.-K."/>
            <person name="Ovreas L."/>
            <person name="Rohde M."/>
            <person name="Galperin M.Y."/>
            <person name="Jogler C."/>
        </authorList>
    </citation>
    <scope>NUCLEOTIDE SEQUENCE [LARGE SCALE GENOMIC DNA]</scope>
    <source>
        <strain evidence="8 9">Pan241w</strain>
    </source>
</reference>
<dbReference type="KEGG" id="gaz:Pan241w_10140"/>
<protein>
    <submittedName>
        <fullName evidence="8">Signal peptide peptidase SppA</fullName>
        <ecNumber evidence="8">3.4.21.-</ecNumber>
    </submittedName>
</protein>
<keyword evidence="6" id="KW-1133">Transmembrane helix</keyword>
<keyword evidence="6" id="KW-0472">Membrane</keyword>
<dbReference type="Gene3D" id="3.90.226.10">
    <property type="entry name" value="2-enoyl-CoA Hydratase, Chain A, domain 1"/>
    <property type="match status" value="1"/>
</dbReference>
<keyword evidence="9" id="KW-1185">Reference proteome</keyword>
<feature type="compositionally biased region" description="Basic and acidic residues" evidence="5">
    <location>
        <begin position="9"/>
        <end position="19"/>
    </location>
</feature>
<dbReference type="RefSeq" id="WP_145211743.1">
    <property type="nucleotide sequence ID" value="NZ_CP036269.1"/>
</dbReference>
<dbReference type="PANTHER" id="PTHR42987">
    <property type="entry name" value="PEPTIDASE S49"/>
    <property type="match status" value="1"/>
</dbReference>
<evidence type="ECO:0000256" key="5">
    <source>
        <dbReference type="SAM" id="MobiDB-lite"/>
    </source>
</evidence>
<accession>A0A517RAP8</accession>
<name>A0A517RAP8_9PLAN</name>
<comment type="similarity">
    <text evidence="1">Belongs to the peptidase S49 family.</text>
</comment>
<evidence type="ECO:0000256" key="4">
    <source>
        <dbReference type="ARBA" id="ARBA00022825"/>
    </source>
</evidence>
<dbReference type="GO" id="GO:0008236">
    <property type="term" value="F:serine-type peptidase activity"/>
    <property type="evidence" value="ECO:0007669"/>
    <property type="project" value="UniProtKB-KW"/>
</dbReference>
<sequence>MEEQSAQERPVEKHSESIHQHQKPCPPPPPRSRRWLIRGLVVLLLISVVFNLGFFAWYQEYFTIGGGPAEQFETGDQFAKEKIAIISITGTIMPPFTERILRSIKRAHEDDQVKGILLEIDSPGGLVADSHQIYHRLVELRKTKPIVVYMKRMAASGGYYVAMGAGEEGVIFAEPTTWTGSLGVIIPRFDLSGLAEKVGVVSDPLKTGEFKDALNPFRNLTDRERAIWDHILDESYQRFLNVITDNRKDLDYDQVKKLATGQIYPATDAKQNGLIDEIGYQEDALARLQEITGLNKVCVIRYSHPRSLADVLLGSAEASHIENRKQALLDSTVPRAMYFASWMGEMPGWQ</sequence>
<dbReference type="SUPFAM" id="SSF52096">
    <property type="entry name" value="ClpP/crotonase"/>
    <property type="match status" value="1"/>
</dbReference>
<keyword evidence="4" id="KW-0720">Serine protease</keyword>
<dbReference type="InterPro" id="IPR047272">
    <property type="entry name" value="S49_SppA_C"/>
</dbReference>
<dbReference type="AlphaFoldDB" id="A0A517RAP8"/>
<organism evidence="8 9">
    <name type="scientific">Gimesia alba</name>
    <dbReference type="NCBI Taxonomy" id="2527973"/>
    <lineage>
        <taxon>Bacteria</taxon>
        <taxon>Pseudomonadati</taxon>
        <taxon>Planctomycetota</taxon>
        <taxon>Planctomycetia</taxon>
        <taxon>Planctomycetales</taxon>
        <taxon>Planctomycetaceae</taxon>
        <taxon>Gimesia</taxon>
    </lineage>
</organism>
<evidence type="ECO:0000313" key="8">
    <source>
        <dbReference type="EMBL" id="QDT40955.1"/>
    </source>
</evidence>
<dbReference type="CDD" id="cd07023">
    <property type="entry name" value="S49_Sppa_N_C"/>
    <property type="match status" value="1"/>
</dbReference>
<evidence type="ECO:0000256" key="6">
    <source>
        <dbReference type="SAM" id="Phobius"/>
    </source>
</evidence>
<keyword evidence="6" id="KW-0812">Transmembrane</keyword>
<keyword evidence="2" id="KW-0645">Protease</keyword>
<evidence type="ECO:0000256" key="2">
    <source>
        <dbReference type="ARBA" id="ARBA00022670"/>
    </source>
</evidence>
<dbReference type="Pfam" id="PF01343">
    <property type="entry name" value="Peptidase_S49"/>
    <property type="match status" value="1"/>
</dbReference>
<feature type="domain" description="Peptidase S49" evidence="7">
    <location>
        <begin position="140"/>
        <end position="292"/>
    </location>
</feature>
<keyword evidence="3 8" id="KW-0378">Hydrolase</keyword>
<proteinExistence type="inferred from homology"/>